<evidence type="ECO:0000313" key="3">
    <source>
        <dbReference type="Proteomes" id="UP001314263"/>
    </source>
</evidence>
<accession>A0AAV1HQQ3</accession>
<name>A0AAV1HQQ3_9CHLO</name>
<reference evidence="2 3" key="1">
    <citation type="submission" date="2023-10" db="EMBL/GenBank/DDBJ databases">
        <authorList>
            <person name="Maclean D."/>
            <person name="Macfadyen A."/>
        </authorList>
    </citation>
    <scope>NUCLEOTIDE SEQUENCE [LARGE SCALE GENOMIC DNA]</scope>
</reference>
<dbReference type="InterPro" id="IPR043504">
    <property type="entry name" value="Peptidase_S1_PA_chymotrypsin"/>
</dbReference>
<evidence type="ECO:0000313" key="2">
    <source>
        <dbReference type="EMBL" id="CAK0735575.1"/>
    </source>
</evidence>
<keyword evidence="1" id="KW-0732">Signal</keyword>
<sequence>MVRSELYCVFVCLLAPQLLSEAAAGATRAFGAFKSLEKRERKLLQGRVKSLPAADITSTLDKHADHLGLHLRNTKYIAPEEQGEFDAASLGEWARAGKDKWLWSLTIRSPGAMSQMILFSEIALHGGELVILSAHQGFEHGDCGVNCMLVNSTHVHGSGKLTSIPISGPEITLLYYNSGHEQVVQDTFRLRILHVMQEVGAEAVAGALQSQARRRLLQKETTDHVLGTLLPVHLMQQNRSSLMQCTPSIVCEPRYEHLAAGVVSIYAVDPQSHTIGLCSGSIVRAPDQTRYVLTADHCLRNKTNLDGFEFWLIIFNYQAPCGWSPIPPIHDVIQGVRLAYYNFESDVLLLTIPNVIPDHFRAYELGFDASSHAVPEHAIGIHHPGGVPTAISTVGSIRTKFPQPDFPPNGVQPTDTNHLQVTWSNGATIGGSSGSPLINIETEKIVGVLTGGYTSCQDQTTSDYYGTLASCWEAGLYQYLSSQVRLAAGSDYAKPSTLSLMRAQNSASGRNATMHGPSLGVYPNLLQFLPNSTSQSVTYYLTDPPQDGSTLHLTADIISQRGNALDVAQHVVLGPREQFFTAATYGVQYTTVVNITGFEGSFPAELMRFSIVARIARLNDSALVNTVSTKGIIQDKHRVWTDFEPVQVPALPFIARHPINSTSGRAVFHITSAMPQQLNQYVDVVVCLTPESGPGHADGTVTAYQDQSFIWTLTPYADPFGSKNCVYIPAALSQARKQYTIVVSDADDLNAVLNISVVQLVYLDYTNGSVASNLVD</sequence>
<gene>
    <name evidence="2" type="ORF">CVIRNUC_000603</name>
</gene>
<feature type="signal peptide" evidence="1">
    <location>
        <begin position="1"/>
        <end position="24"/>
    </location>
</feature>
<dbReference type="AlphaFoldDB" id="A0AAV1HQQ3"/>
<organism evidence="2 3">
    <name type="scientific">Coccomyxa viridis</name>
    <dbReference type="NCBI Taxonomy" id="1274662"/>
    <lineage>
        <taxon>Eukaryota</taxon>
        <taxon>Viridiplantae</taxon>
        <taxon>Chlorophyta</taxon>
        <taxon>core chlorophytes</taxon>
        <taxon>Trebouxiophyceae</taxon>
        <taxon>Trebouxiophyceae incertae sedis</taxon>
        <taxon>Coccomyxaceae</taxon>
        <taxon>Coccomyxa</taxon>
    </lineage>
</organism>
<keyword evidence="3" id="KW-1185">Reference proteome</keyword>
<feature type="chain" id="PRO_5043785253" description="Peptidase S1 domain-containing protein" evidence="1">
    <location>
        <begin position="25"/>
        <end position="776"/>
    </location>
</feature>
<dbReference type="EMBL" id="CAUYUE010000001">
    <property type="protein sequence ID" value="CAK0735575.1"/>
    <property type="molecule type" value="Genomic_DNA"/>
</dbReference>
<dbReference type="Proteomes" id="UP001314263">
    <property type="component" value="Unassembled WGS sequence"/>
</dbReference>
<proteinExistence type="predicted"/>
<evidence type="ECO:0000256" key="1">
    <source>
        <dbReference type="SAM" id="SignalP"/>
    </source>
</evidence>
<dbReference type="Pfam" id="PF13365">
    <property type="entry name" value="Trypsin_2"/>
    <property type="match status" value="1"/>
</dbReference>
<protein>
    <recommendedName>
        <fullName evidence="4">Peptidase S1 domain-containing protein</fullName>
    </recommendedName>
</protein>
<dbReference type="InterPro" id="IPR009003">
    <property type="entry name" value="Peptidase_S1_PA"/>
</dbReference>
<comment type="caution">
    <text evidence="2">The sequence shown here is derived from an EMBL/GenBank/DDBJ whole genome shotgun (WGS) entry which is preliminary data.</text>
</comment>
<dbReference type="Gene3D" id="2.40.10.10">
    <property type="entry name" value="Trypsin-like serine proteases"/>
    <property type="match status" value="2"/>
</dbReference>
<dbReference type="SUPFAM" id="SSF50494">
    <property type="entry name" value="Trypsin-like serine proteases"/>
    <property type="match status" value="1"/>
</dbReference>
<evidence type="ECO:0008006" key="4">
    <source>
        <dbReference type="Google" id="ProtNLM"/>
    </source>
</evidence>